<evidence type="ECO:0000313" key="3">
    <source>
        <dbReference type="EMBL" id="KAF2122518.1"/>
    </source>
</evidence>
<dbReference type="NCBIfam" id="TIGR02452">
    <property type="entry name" value="TIGR02452 family protein"/>
    <property type="match status" value="1"/>
</dbReference>
<reference evidence="3" key="1">
    <citation type="journal article" date="2020" name="Stud. Mycol.">
        <title>101 Dothideomycetes genomes: a test case for predicting lifestyles and emergence of pathogens.</title>
        <authorList>
            <person name="Haridas S."/>
            <person name="Albert R."/>
            <person name="Binder M."/>
            <person name="Bloem J."/>
            <person name="Labutti K."/>
            <person name="Salamov A."/>
            <person name="Andreopoulos B."/>
            <person name="Baker S."/>
            <person name="Barry K."/>
            <person name="Bills G."/>
            <person name="Bluhm B."/>
            <person name="Cannon C."/>
            <person name="Castanera R."/>
            <person name="Culley D."/>
            <person name="Daum C."/>
            <person name="Ezra D."/>
            <person name="Gonzalez J."/>
            <person name="Henrissat B."/>
            <person name="Kuo A."/>
            <person name="Liang C."/>
            <person name="Lipzen A."/>
            <person name="Lutzoni F."/>
            <person name="Magnuson J."/>
            <person name="Mondo S."/>
            <person name="Nolan M."/>
            <person name="Ohm R."/>
            <person name="Pangilinan J."/>
            <person name="Park H.-J."/>
            <person name="Ramirez L."/>
            <person name="Alfaro M."/>
            <person name="Sun H."/>
            <person name="Tritt A."/>
            <person name="Yoshinaga Y."/>
            <person name="Zwiers L.-H."/>
            <person name="Turgeon B."/>
            <person name="Goodwin S."/>
            <person name="Spatafora J."/>
            <person name="Crous P."/>
            <person name="Grigoriev I."/>
        </authorList>
    </citation>
    <scope>NUCLEOTIDE SEQUENCE</scope>
    <source>
        <strain evidence="3">CBS 627.86</strain>
    </source>
</reference>
<dbReference type="EMBL" id="ML977310">
    <property type="protein sequence ID" value="KAF2122518.1"/>
    <property type="molecule type" value="Genomic_DNA"/>
</dbReference>
<dbReference type="InterPro" id="IPR043472">
    <property type="entry name" value="Macro_dom-like"/>
</dbReference>
<dbReference type="Gene3D" id="3.40.220.10">
    <property type="entry name" value="Leucine Aminopeptidase, subunit E, domain 1"/>
    <property type="match status" value="1"/>
</dbReference>
<name>A0A6A5ZVX1_9PLEO</name>
<protein>
    <recommendedName>
        <fullName evidence="2">Microbial-type PARG catalytic domain-containing protein</fullName>
    </recommendedName>
</protein>
<evidence type="ECO:0000313" key="4">
    <source>
        <dbReference type="Proteomes" id="UP000799770"/>
    </source>
</evidence>
<dbReference type="Pfam" id="PF10021">
    <property type="entry name" value="PARG_cat_microb"/>
    <property type="match status" value="1"/>
</dbReference>
<feature type="region of interest" description="Disordered" evidence="1">
    <location>
        <begin position="86"/>
        <end position="132"/>
    </location>
</feature>
<dbReference type="SUPFAM" id="SSF52949">
    <property type="entry name" value="Macro domain-like"/>
    <property type="match status" value="1"/>
</dbReference>
<gene>
    <name evidence="3" type="ORF">BDV96DRAFT_608540</name>
</gene>
<keyword evidence="4" id="KW-1185">Reference proteome</keyword>
<dbReference type="InterPro" id="IPR012664">
    <property type="entry name" value="CHP02452"/>
</dbReference>
<accession>A0A6A5ZVX1</accession>
<feature type="compositionally biased region" description="Low complexity" evidence="1">
    <location>
        <begin position="86"/>
        <end position="101"/>
    </location>
</feature>
<evidence type="ECO:0000256" key="1">
    <source>
        <dbReference type="SAM" id="MobiDB-lite"/>
    </source>
</evidence>
<dbReference type="PANTHER" id="PTHR35596:SF1">
    <property type="entry name" value="MICROBIAL-TYPE PARG CATALYTIC DOMAIN-CONTAINING PROTEIN"/>
    <property type="match status" value="1"/>
</dbReference>
<dbReference type="OrthoDB" id="9985428at2759"/>
<feature type="compositionally biased region" description="Polar residues" evidence="1">
    <location>
        <begin position="102"/>
        <end position="131"/>
    </location>
</feature>
<sequence length="335" mass="35825">MGIAQIAAETQAILPRILDGIADLDAVTSSAFNLKTLQPLNPEECPGFTLRDGTEAGTGRKGTRIRVFDQDTFDAALELQPGTTVASITAPPSASTTVSATQSVEESNTTGEPDTLETSNKTRTTDPTTPKSALKPVALLNLASELHPGGSWLNGALAQEEALCFRSSLSLSLHSIYYPLAPLTALYSPTVVLIRDAMSRGHALLWPNTPTPDLPVTSVISIAALRRPQLSKQGRFAKPNDRQLTKAKVRTVLRVAVQQGHRKLVLGALGCGAFMNPPKEVAECFLEVFAEEEFQGGWWEDIVFAVLDNARGEQGGKDGVGNFGVFYRALDGVVV</sequence>
<organism evidence="3 4">
    <name type="scientific">Lophiotrema nucula</name>
    <dbReference type="NCBI Taxonomy" id="690887"/>
    <lineage>
        <taxon>Eukaryota</taxon>
        <taxon>Fungi</taxon>
        <taxon>Dikarya</taxon>
        <taxon>Ascomycota</taxon>
        <taxon>Pezizomycotina</taxon>
        <taxon>Dothideomycetes</taxon>
        <taxon>Pleosporomycetidae</taxon>
        <taxon>Pleosporales</taxon>
        <taxon>Lophiotremataceae</taxon>
        <taxon>Lophiotrema</taxon>
    </lineage>
</organism>
<proteinExistence type="predicted"/>
<dbReference type="AlphaFoldDB" id="A0A6A5ZVX1"/>
<dbReference type="Proteomes" id="UP000799770">
    <property type="component" value="Unassembled WGS sequence"/>
</dbReference>
<dbReference type="InterPro" id="IPR019261">
    <property type="entry name" value="PARG_cat_microbial"/>
</dbReference>
<dbReference type="PANTHER" id="PTHR35596">
    <property type="entry name" value="DUF2263 DOMAIN-CONTAINING PROTEIN"/>
    <property type="match status" value="1"/>
</dbReference>
<feature type="domain" description="Microbial-type PARG catalytic" evidence="2">
    <location>
        <begin position="100"/>
        <end position="196"/>
    </location>
</feature>
<evidence type="ECO:0000259" key="2">
    <source>
        <dbReference type="Pfam" id="PF10021"/>
    </source>
</evidence>